<sequence length="143" mass="17011">MNRKVFWPNKVQGVLWDVFYGFFAASITYIMPRFVPHCHGFAFELKEFILFVLFIALYSFDAGKIIIDDECIYRSPKFLSRFLGSVVSRKKYLDITNGKNWWIGKRMIIKEKESYPQVLIWHSHFSQSTRDEIKRILTNTISK</sequence>
<evidence type="ECO:0000256" key="1">
    <source>
        <dbReference type="SAM" id="Phobius"/>
    </source>
</evidence>
<evidence type="ECO:0000313" key="2">
    <source>
        <dbReference type="EMBL" id="OGW95321.1"/>
    </source>
</evidence>
<proteinExistence type="predicted"/>
<dbReference type="EMBL" id="MHFR01000066">
    <property type="protein sequence ID" value="OGW95321.1"/>
    <property type="molecule type" value="Genomic_DNA"/>
</dbReference>
<keyword evidence="1" id="KW-1133">Transmembrane helix</keyword>
<keyword evidence="1" id="KW-0812">Transmembrane</keyword>
<reference evidence="2 3" key="1">
    <citation type="journal article" date="2016" name="Nat. Commun.">
        <title>Thousands of microbial genomes shed light on interconnected biogeochemical processes in an aquifer system.</title>
        <authorList>
            <person name="Anantharaman K."/>
            <person name="Brown C.T."/>
            <person name="Hug L.A."/>
            <person name="Sharon I."/>
            <person name="Castelle C.J."/>
            <person name="Probst A.J."/>
            <person name="Thomas B.C."/>
            <person name="Singh A."/>
            <person name="Wilkins M.J."/>
            <person name="Karaoz U."/>
            <person name="Brodie E.L."/>
            <person name="Williams K.H."/>
            <person name="Hubbard S.S."/>
            <person name="Banfield J.F."/>
        </authorList>
    </citation>
    <scope>NUCLEOTIDE SEQUENCE [LARGE SCALE GENOMIC DNA]</scope>
</reference>
<dbReference type="AlphaFoldDB" id="A0A1G1KQW8"/>
<name>A0A1G1KQW8_9BACT</name>
<protein>
    <submittedName>
        <fullName evidence="2">Uncharacterized protein</fullName>
    </submittedName>
</protein>
<keyword evidence="1" id="KW-0472">Membrane</keyword>
<gene>
    <name evidence="2" type="ORF">A3G33_03085</name>
</gene>
<feature type="transmembrane region" description="Helical" evidence="1">
    <location>
        <begin position="48"/>
        <end position="67"/>
    </location>
</feature>
<organism evidence="2 3">
    <name type="scientific">Candidatus Danuiimicrobium aquiferis</name>
    <dbReference type="NCBI Taxonomy" id="1801832"/>
    <lineage>
        <taxon>Bacteria</taxon>
        <taxon>Pseudomonadati</taxon>
        <taxon>Candidatus Omnitrophota</taxon>
        <taxon>Candidatus Danuiimicrobium</taxon>
    </lineage>
</organism>
<comment type="caution">
    <text evidence="2">The sequence shown here is derived from an EMBL/GenBank/DDBJ whole genome shotgun (WGS) entry which is preliminary data.</text>
</comment>
<dbReference type="Proteomes" id="UP000178187">
    <property type="component" value="Unassembled WGS sequence"/>
</dbReference>
<accession>A0A1G1KQW8</accession>
<feature type="transmembrane region" description="Helical" evidence="1">
    <location>
        <begin position="18"/>
        <end position="36"/>
    </location>
</feature>
<evidence type="ECO:0000313" key="3">
    <source>
        <dbReference type="Proteomes" id="UP000178187"/>
    </source>
</evidence>